<proteinExistence type="predicted"/>
<dbReference type="Proteomes" id="UP000070319">
    <property type="component" value="Unassembled WGS sequence"/>
</dbReference>
<dbReference type="AlphaFoldDB" id="A0A139LSC4"/>
<evidence type="ECO:0000313" key="2">
    <source>
        <dbReference type="Proteomes" id="UP000070319"/>
    </source>
</evidence>
<dbReference type="EMBL" id="LTDF01000045">
    <property type="protein sequence ID" value="KXT54362.1"/>
    <property type="molecule type" value="Genomic_DNA"/>
</dbReference>
<reference evidence="1 2" key="1">
    <citation type="submission" date="2016-02" db="EMBL/GenBank/DDBJ databases">
        <authorList>
            <person name="Wen L."/>
            <person name="He K."/>
            <person name="Yang H."/>
        </authorList>
    </citation>
    <scope>NUCLEOTIDE SEQUENCE [LARGE SCALE GENOMIC DNA]</scope>
    <source>
        <strain evidence="1 2">KLE1704</strain>
    </source>
</reference>
<name>A0A139LSC4_9BACE</name>
<sequence>MDWYGPDYLQHIQKCNQIVTRVSLSRNKNTAPLSLKRNKV</sequence>
<protein>
    <submittedName>
        <fullName evidence="1">Uncharacterized protein</fullName>
    </submittedName>
</protein>
<dbReference type="PATRIC" id="fig|329854.7.peg.899"/>
<organism evidence="1">
    <name type="scientific">Bacteroides intestinalis</name>
    <dbReference type="NCBI Taxonomy" id="329854"/>
    <lineage>
        <taxon>Bacteria</taxon>
        <taxon>Pseudomonadati</taxon>
        <taxon>Bacteroidota</taxon>
        <taxon>Bacteroidia</taxon>
        <taxon>Bacteroidales</taxon>
        <taxon>Bacteroidaceae</taxon>
        <taxon>Bacteroides</taxon>
    </lineage>
</organism>
<evidence type="ECO:0000313" key="1">
    <source>
        <dbReference type="EMBL" id="KXT54362.1"/>
    </source>
</evidence>
<gene>
    <name evidence="1" type="ORF">HMPREF2531_00895</name>
</gene>
<accession>A0A139LSC4</accession>
<comment type="caution">
    <text evidence="1">The sequence shown here is derived from an EMBL/GenBank/DDBJ whole genome shotgun (WGS) entry which is preliminary data.</text>
</comment>